<gene>
    <name evidence="4" type="ORF">ACFQBM_07515</name>
</gene>
<dbReference type="Proteomes" id="UP001596425">
    <property type="component" value="Unassembled WGS sequence"/>
</dbReference>
<dbReference type="Gene3D" id="2.40.180.10">
    <property type="entry name" value="Catalase core domain"/>
    <property type="match status" value="1"/>
</dbReference>
<dbReference type="SUPFAM" id="SSF56634">
    <property type="entry name" value="Heme-dependent catalase-like"/>
    <property type="match status" value="1"/>
</dbReference>
<evidence type="ECO:0000256" key="2">
    <source>
        <dbReference type="SAM" id="SignalP"/>
    </source>
</evidence>
<evidence type="ECO:0000313" key="4">
    <source>
        <dbReference type="EMBL" id="MFC6633120.1"/>
    </source>
</evidence>
<sequence length="421" mass="47335">MIRRLIPHALRPLAAGLFICAASAQANSPSELSELEKIALDMEMSAQEMAAIERAMEFGREISRKAEKINGPPFRRDAHAKATGCLRATFSVNGDIPAHFRHSVLSQPGREYQSWIRFSNGDMTVQPDAKADARGMAIKLLDVDGVKIAPELTGPATQDFIMTNTPAFFNRNIYDYVDNMSHLAELDRTGWFINLWPPRFHPELFYRAVQTVSSKIDTPLQPQYYSMLPYQLGDTQLKFSARPCPGMNFELDIDESDGDYLTEAMAEQLAEGGACFDFMLQERVADADMPIDDAAVIWSEEASPFVPVARVNIPPQTFDGEAQQAFCENLSMNPWHGVDDWRPLGSLNRARRLVYHAVSQFRHRENDARELEPDSWCLEGGDDCDLSGIFHSTKPTWPLPRCFDPQYQPADGSEPPPACWE</sequence>
<feature type="chain" id="PRO_5046990186" description="catalase" evidence="2">
    <location>
        <begin position="27"/>
        <end position="421"/>
    </location>
</feature>
<feature type="signal peptide" evidence="2">
    <location>
        <begin position="1"/>
        <end position="26"/>
    </location>
</feature>
<dbReference type="PROSITE" id="PS51402">
    <property type="entry name" value="CATALASE_3"/>
    <property type="match status" value="1"/>
</dbReference>
<organism evidence="4 5">
    <name type="scientific">Microbulbifer taiwanensis</name>
    <dbReference type="NCBI Taxonomy" id="986746"/>
    <lineage>
        <taxon>Bacteria</taxon>
        <taxon>Pseudomonadati</taxon>
        <taxon>Pseudomonadota</taxon>
        <taxon>Gammaproteobacteria</taxon>
        <taxon>Cellvibrionales</taxon>
        <taxon>Microbulbiferaceae</taxon>
        <taxon>Microbulbifer</taxon>
    </lineage>
</organism>
<dbReference type="RefSeq" id="WP_193189388.1">
    <property type="nucleotide sequence ID" value="NZ_JACZFR010000006.1"/>
</dbReference>
<dbReference type="EMBL" id="JBHSVR010000001">
    <property type="protein sequence ID" value="MFC6633120.1"/>
    <property type="molecule type" value="Genomic_DNA"/>
</dbReference>
<dbReference type="Pfam" id="PF00199">
    <property type="entry name" value="Catalase"/>
    <property type="match status" value="1"/>
</dbReference>
<evidence type="ECO:0000313" key="5">
    <source>
        <dbReference type="Proteomes" id="UP001596425"/>
    </source>
</evidence>
<feature type="domain" description="Catalase core" evidence="3">
    <location>
        <begin position="76"/>
        <end position="178"/>
    </location>
</feature>
<dbReference type="InterPro" id="IPR020835">
    <property type="entry name" value="Catalase_sf"/>
</dbReference>
<reference evidence="5" key="1">
    <citation type="journal article" date="2019" name="Int. J. Syst. Evol. Microbiol.">
        <title>The Global Catalogue of Microorganisms (GCM) 10K type strain sequencing project: providing services to taxonomists for standard genome sequencing and annotation.</title>
        <authorList>
            <consortium name="The Broad Institute Genomics Platform"/>
            <consortium name="The Broad Institute Genome Sequencing Center for Infectious Disease"/>
            <person name="Wu L."/>
            <person name="Ma J."/>
        </authorList>
    </citation>
    <scope>NUCLEOTIDE SEQUENCE [LARGE SCALE GENOMIC DNA]</scope>
    <source>
        <strain evidence="5">CGMCC 1.13718</strain>
    </source>
</reference>
<evidence type="ECO:0000259" key="3">
    <source>
        <dbReference type="Pfam" id="PF00199"/>
    </source>
</evidence>
<evidence type="ECO:0000256" key="1">
    <source>
        <dbReference type="ARBA" id="ARBA00012314"/>
    </source>
</evidence>
<proteinExistence type="predicted"/>
<dbReference type="CDD" id="cd08152">
    <property type="entry name" value="y4iL_like"/>
    <property type="match status" value="1"/>
</dbReference>
<comment type="caution">
    <text evidence="4">The sequence shown here is derived from an EMBL/GenBank/DDBJ whole genome shotgun (WGS) entry which is preliminary data.</text>
</comment>
<dbReference type="EC" id="1.11.1.6" evidence="1"/>
<protein>
    <recommendedName>
        <fullName evidence="1">catalase</fullName>
        <ecNumber evidence="1">1.11.1.6</ecNumber>
    </recommendedName>
</protein>
<dbReference type="InterPro" id="IPR018028">
    <property type="entry name" value="Catalase"/>
</dbReference>
<keyword evidence="5" id="KW-1185">Reference proteome</keyword>
<dbReference type="InterPro" id="IPR011614">
    <property type="entry name" value="Catalase_core"/>
</dbReference>
<name>A0ABW1YM37_9GAMM</name>
<keyword evidence="2" id="KW-0732">Signal</keyword>
<accession>A0ABW1YM37</accession>